<dbReference type="PROSITE" id="PS50088">
    <property type="entry name" value="ANK_REPEAT"/>
    <property type="match status" value="9"/>
</dbReference>
<evidence type="ECO:0000256" key="6">
    <source>
        <dbReference type="ARBA" id="ARBA00023136"/>
    </source>
</evidence>
<gene>
    <name evidence="12" type="primary">LOC106160149</name>
</gene>
<feature type="repeat" description="ANK" evidence="7">
    <location>
        <begin position="352"/>
        <end position="380"/>
    </location>
</feature>
<feature type="repeat" description="ANK" evidence="7">
    <location>
        <begin position="313"/>
        <end position="337"/>
    </location>
</feature>
<feature type="region of interest" description="Disordered" evidence="8">
    <location>
        <begin position="1"/>
        <end position="74"/>
    </location>
</feature>
<evidence type="ECO:0000256" key="4">
    <source>
        <dbReference type="ARBA" id="ARBA00022989"/>
    </source>
</evidence>
<feature type="repeat" description="ANK" evidence="7">
    <location>
        <begin position="495"/>
        <end position="527"/>
    </location>
</feature>
<keyword evidence="5 7" id="KW-0040">ANK repeat</keyword>
<dbReference type="PROSITE" id="PS50297">
    <property type="entry name" value="ANK_REP_REGION"/>
    <property type="match status" value="7"/>
</dbReference>
<dbReference type="Pfam" id="PF12796">
    <property type="entry name" value="Ank_2"/>
    <property type="match status" value="5"/>
</dbReference>
<dbReference type="InterPro" id="IPR036770">
    <property type="entry name" value="Ankyrin_rpt-contain_sf"/>
</dbReference>
<evidence type="ECO:0000313" key="12">
    <source>
        <dbReference type="RefSeq" id="XP_013392121.1"/>
    </source>
</evidence>
<name>A0A1S3I2R7_LINAN</name>
<dbReference type="Gene3D" id="1.10.287.70">
    <property type="match status" value="1"/>
</dbReference>
<keyword evidence="2 9" id="KW-0812">Transmembrane</keyword>
<evidence type="ECO:0000313" key="11">
    <source>
        <dbReference type="Proteomes" id="UP000085678"/>
    </source>
</evidence>
<feature type="compositionally biased region" description="Basic and acidic residues" evidence="8">
    <location>
        <begin position="1"/>
        <end position="19"/>
    </location>
</feature>
<dbReference type="OrthoDB" id="533508at2759"/>
<dbReference type="PANTHER" id="PTHR24173:SF74">
    <property type="entry name" value="ANKYRIN REPEAT DOMAIN-CONTAINING PROTEIN 16"/>
    <property type="match status" value="1"/>
</dbReference>
<comment type="subcellular location">
    <subcellularLocation>
        <location evidence="1">Membrane</location>
        <topology evidence="1">Multi-pass membrane protein</topology>
    </subcellularLocation>
</comment>
<dbReference type="SMART" id="SM00248">
    <property type="entry name" value="ANK"/>
    <property type="match status" value="18"/>
</dbReference>
<sequence>MDQDEGRDQVPDLNKHSKTEEEDQSKSRKFSIMSTIENAQLENEGVTPVSRKTSSEKDPPIMVPSKSAGMHTDGDYTELMKRRKLRLSQRQRKKGLTHLEQPAITIPQEQSSVSDDDHEQLRLRNEVLDCINKDDVGRLSEMHRRLKSRERLPLFDDNVNALHHALAENAYGIVDYLMENETASFLMDEFISRVAGKTSKKNALHVLAERNDVERARKLIGRIDKPGIRANFLVSETLAQVEGQRPRDLSPILIAAMHGHLEFVKLLLSFGVDVNHQNKKHDTAILWASRFGHIELVRYLISQHADVGLENDKGSTPLHWAVRYDHVEAVKTLIEEGKVDVNQKRKLGLVLPLVLASALGSEEIVELLLQQGARVNEVIRGGETALQHAASEGHLEVVKILLRHGAQLEQEDDLGYTPLLLAGRNGFADVALFLAREGADFQHETLEGKTIWDYAVENPDSDLLVGLIDYMRETADFNVFVGNNKKDKGPVPFPKGRTPLHVASSLGVCDKIALLIEHGVDPAACDGNDNTFLHVAATTGMTEVLRKFADATGVAKQNIDGDTVMHVACRSGEEDCVEALLKFSKMDAKNNRGERPLHAAIHSQNTNPDIVKLLVNHIITNDTWTLLDEVDNEGNTALHFAARQTSPEVLKYLRNLNIKQKNNDGDNPLHVAAINEACPEVFNTMLDIFRTQRGGDIDLNQRNAVGETLFHIVAKKGDVRRIEHLIRIGADLSLQDADGNTMLHTTAFCVADDDAFVLKGLDICSCIVENSVRWWCNKQDLSYPDDDRGLYQRLKVTSLLFLTTKIFNNEDTNVFGYAAHLGALEIIRFLLNVPGVTKFETRNAIKYDITNISTKSSPSKGLKKHSTAKEPRRGSKPGRSTVSPSKVQYDEMDKGTDASTNNERSLIEIICDSPLVARSAKILSITPISQMADDFWSTYQWLYGFLMVLHVLYMSLLCAYCVPILPPPIVNGNYTLTDSSGVTTNVDYEVYIFPYILFLLWPLLIMFAEFYFAVRECIIHKRAPNFKDSENEHANVSDRLLHVLWVFFNEHVTYFIGTFFCVLVVAWFGLYAVKYEYQDYVLATAIIIGWLYGITFTKAFESIHQFSQMLKFMIIRDLTRFMFVYLFVLLAFGFAFYALFQGVGVPYAAKTQPMMTLYSTFMIMVGFTEQISSLSGDDFDQTDRSRNFFQVLFTLYLIVGTIVLLNLLIALMNDSYSEVRQKEAAWWRVYSLRLALQIERSTPLIPKLMDLIRLGKLNMMFDLAEERWFLTLSKKAIRGFKDLASSSDEDALTDTVARLDGRLYEMEKSLQSINRRLDSLHDTQRIMGARLAWDSALQKLQPKK</sequence>
<keyword evidence="4 9" id="KW-1133">Transmembrane helix</keyword>
<feature type="transmembrane region" description="Helical" evidence="9">
    <location>
        <begin position="941"/>
        <end position="965"/>
    </location>
</feature>
<feature type="repeat" description="ANK" evidence="7">
    <location>
        <begin position="247"/>
        <end position="279"/>
    </location>
</feature>
<dbReference type="Proteomes" id="UP000085678">
    <property type="component" value="Unplaced"/>
</dbReference>
<reference evidence="12" key="1">
    <citation type="submission" date="2025-08" db="UniProtKB">
        <authorList>
            <consortium name="RefSeq"/>
        </authorList>
    </citation>
    <scope>IDENTIFICATION</scope>
    <source>
        <tissue evidence="12">Gonads</tissue>
    </source>
</reference>
<feature type="transmembrane region" description="Helical" evidence="9">
    <location>
        <begin position="992"/>
        <end position="1014"/>
    </location>
</feature>
<dbReference type="GO" id="GO:0016020">
    <property type="term" value="C:membrane"/>
    <property type="evidence" value="ECO:0007669"/>
    <property type="project" value="UniProtKB-SubCell"/>
</dbReference>
<feature type="transmembrane region" description="Helical" evidence="9">
    <location>
        <begin position="1052"/>
        <end position="1074"/>
    </location>
</feature>
<evidence type="ECO:0000256" key="3">
    <source>
        <dbReference type="ARBA" id="ARBA00022737"/>
    </source>
</evidence>
<feature type="compositionally biased region" description="Polar residues" evidence="8">
    <location>
        <begin position="32"/>
        <end position="41"/>
    </location>
</feature>
<evidence type="ECO:0000256" key="2">
    <source>
        <dbReference type="ARBA" id="ARBA00022692"/>
    </source>
</evidence>
<evidence type="ECO:0000259" key="10">
    <source>
        <dbReference type="Pfam" id="PF00520"/>
    </source>
</evidence>
<evidence type="ECO:0000256" key="5">
    <source>
        <dbReference type="ARBA" id="ARBA00023043"/>
    </source>
</evidence>
<feature type="repeat" description="ANK" evidence="7">
    <location>
        <begin position="280"/>
        <end position="312"/>
    </location>
</feature>
<dbReference type="GeneID" id="106160149"/>
<feature type="transmembrane region" description="Helical" evidence="9">
    <location>
        <begin position="1188"/>
        <end position="1212"/>
    </location>
</feature>
<dbReference type="RefSeq" id="XP_013392121.1">
    <property type="nucleotide sequence ID" value="XM_013536667.1"/>
</dbReference>
<accession>A0A1S3I2R7</accession>
<evidence type="ECO:0000256" key="1">
    <source>
        <dbReference type="ARBA" id="ARBA00004141"/>
    </source>
</evidence>
<dbReference type="InterPro" id="IPR002110">
    <property type="entry name" value="Ankyrin_rpt"/>
</dbReference>
<feature type="region of interest" description="Disordered" evidence="8">
    <location>
        <begin position="91"/>
        <end position="115"/>
    </location>
</feature>
<feature type="transmembrane region" description="Helical" evidence="9">
    <location>
        <begin position="1121"/>
        <end position="1140"/>
    </location>
</feature>
<keyword evidence="3" id="KW-0677">Repeat</keyword>
<feature type="repeat" description="ANK" evidence="7">
    <location>
        <begin position="414"/>
        <end position="446"/>
    </location>
</feature>
<dbReference type="PRINTS" id="PR01415">
    <property type="entry name" value="ANKYRIN"/>
</dbReference>
<organism evidence="11 12">
    <name type="scientific">Lingula anatina</name>
    <name type="common">Brachiopod</name>
    <name type="synonym">Lingula unguis</name>
    <dbReference type="NCBI Taxonomy" id="7574"/>
    <lineage>
        <taxon>Eukaryota</taxon>
        <taxon>Metazoa</taxon>
        <taxon>Spiralia</taxon>
        <taxon>Lophotrochozoa</taxon>
        <taxon>Brachiopoda</taxon>
        <taxon>Linguliformea</taxon>
        <taxon>Lingulata</taxon>
        <taxon>Lingulida</taxon>
        <taxon>Linguloidea</taxon>
        <taxon>Lingulidae</taxon>
        <taxon>Lingula</taxon>
    </lineage>
</organism>
<evidence type="ECO:0000256" key="8">
    <source>
        <dbReference type="SAM" id="MobiDB-lite"/>
    </source>
</evidence>
<dbReference type="PANTHER" id="PTHR24173">
    <property type="entry name" value="ANKYRIN REPEAT CONTAINING"/>
    <property type="match status" value="1"/>
</dbReference>
<dbReference type="GO" id="GO:0005216">
    <property type="term" value="F:monoatomic ion channel activity"/>
    <property type="evidence" value="ECO:0007669"/>
    <property type="project" value="InterPro"/>
</dbReference>
<keyword evidence="6 9" id="KW-0472">Membrane</keyword>
<feature type="repeat" description="ANK" evidence="7">
    <location>
        <begin position="381"/>
        <end position="413"/>
    </location>
</feature>
<dbReference type="SUPFAM" id="SSF48403">
    <property type="entry name" value="Ankyrin repeat"/>
    <property type="match status" value="3"/>
</dbReference>
<evidence type="ECO:0000256" key="9">
    <source>
        <dbReference type="SAM" id="Phobius"/>
    </source>
</evidence>
<feature type="transmembrane region" description="Helical" evidence="9">
    <location>
        <begin position="1080"/>
        <end position="1100"/>
    </location>
</feature>
<evidence type="ECO:0000256" key="7">
    <source>
        <dbReference type="PROSITE-ProRule" id="PRU00023"/>
    </source>
</evidence>
<dbReference type="InterPro" id="IPR005821">
    <property type="entry name" value="Ion_trans_dom"/>
</dbReference>
<dbReference type="Gene3D" id="1.25.40.20">
    <property type="entry name" value="Ankyrin repeat-containing domain"/>
    <property type="match status" value="4"/>
</dbReference>
<dbReference type="Pfam" id="PF00520">
    <property type="entry name" value="Ion_trans"/>
    <property type="match status" value="1"/>
</dbReference>
<proteinExistence type="predicted"/>
<feature type="repeat" description="ANK" evidence="7">
    <location>
        <begin position="705"/>
        <end position="737"/>
    </location>
</feature>
<feature type="transmembrane region" description="Helical" evidence="9">
    <location>
        <begin position="814"/>
        <end position="831"/>
    </location>
</feature>
<feature type="repeat" description="ANK" evidence="7">
    <location>
        <begin position="633"/>
        <end position="653"/>
    </location>
</feature>
<feature type="domain" description="Ion transport" evidence="10">
    <location>
        <begin position="1060"/>
        <end position="1223"/>
    </location>
</feature>
<keyword evidence="11" id="KW-1185">Reference proteome</keyword>
<protein>
    <submittedName>
        <fullName evidence="12">Uncharacterized protein LOC106160149 isoform X2</fullName>
    </submittedName>
</protein>
<feature type="region of interest" description="Disordered" evidence="8">
    <location>
        <begin position="855"/>
        <end position="900"/>
    </location>
</feature>